<dbReference type="RefSeq" id="WP_120082647.1">
    <property type="nucleotide sequence ID" value="NZ_QMDW01000001.1"/>
</dbReference>
<dbReference type="GO" id="GO:0006310">
    <property type="term" value="P:DNA recombination"/>
    <property type="evidence" value="ECO:0007669"/>
    <property type="project" value="UniProtKB-KW"/>
</dbReference>
<dbReference type="PANTHER" id="PTHR30349:SF87">
    <property type="entry name" value="TRANSPOSASE A"/>
    <property type="match status" value="1"/>
</dbReference>
<keyword evidence="4" id="KW-1185">Reference proteome</keyword>
<dbReference type="InterPro" id="IPR013762">
    <property type="entry name" value="Integrase-like_cat_sf"/>
</dbReference>
<dbReference type="Proteomes" id="UP000281564">
    <property type="component" value="Unassembled WGS sequence"/>
</dbReference>
<dbReference type="Pfam" id="PF00589">
    <property type="entry name" value="Phage_integrase"/>
    <property type="match status" value="1"/>
</dbReference>
<accession>A0A3A6QER2</accession>
<gene>
    <name evidence="3" type="ORF">DP106_00845</name>
</gene>
<dbReference type="InterPro" id="IPR050090">
    <property type="entry name" value="Tyrosine_recombinase_XerCD"/>
</dbReference>
<keyword evidence="1" id="KW-0233">DNA recombination</keyword>
<dbReference type="OrthoDB" id="144892at2157"/>
<evidence type="ECO:0000256" key="1">
    <source>
        <dbReference type="ARBA" id="ARBA00023172"/>
    </source>
</evidence>
<dbReference type="EMBL" id="QMDW01000001">
    <property type="protein sequence ID" value="RJX51892.1"/>
    <property type="molecule type" value="Genomic_DNA"/>
</dbReference>
<evidence type="ECO:0000313" key="4">
    <source>
        <dbReference type="Proteomes" id="UP000281564"/>
    </source>
</evidence>
<dbReference type="Gene3D" id="1.10.443.10">
    <property type="entry name" value="Intergrase catalytic core"/>
    <property type="match status" value="1"/>
</dbReference>
<evidence type="ECO:0000313" key="3">
    <source>
        <dbReference type="EMBL" id="RJX51892.1"/>
    </source>
</evidence>
<comment type="caution">
    <text evidence="3">The sequence shown here is derived from an EMBL/GenBank/DDBJ whole genome shotgun (WGS) entry which is preliminary data.</text>
</comment>
<dbReference type="PROSITE" id="PS51898">
    <property type="entry name" value="TYR_RECOMBINASE"/>
    <property type="match status" value="1"/>
</dbReference>
<organism evidence="3 4">
    <name type="scientific">Halonotius pteroides</name>
    <dbReference type="NCBI Taxonomy" id="268735"/>
    <lineage>
        <taxon>Archaea</taxon>
        <taxon>Methanobacteriati</taxon>
        <taxon>Methanobacteriota</taxon>
        <taxon>Stenosarchaea group</taxon>
        <taxon>Halobacteria</taxon>
        <taxon>Halobacteriales</taxon>
        <taxon>Haloferacaceae</taxon>
        <taxon>Halonotius</taxon>
    </lineage>
</organism>
<dbReference type="PANTHER" id="PTHR30349">
    <property type="entry name" value="PHAGE INTEGRASE-RELATED"/>
    <property type="match status" value="1"/>
</dbReference>
<dbReference type="SUPFAM" id="SSF56349">
    <property type="entry name" value="DNA breaking-rejoining enzymes"/>
    <property type="match status" value="1"/>
</dbReference>
<evidence type="ECO:0000259" key="2">
    <source>
        <dbReference type="PROSITE" id="PS51898"/>
    </source>
</evidence>
<reference evidence="3 4" key="1">
    <citation type="submission" date="2018-06" db="EMBL/GenBank/DDBJ databases">
        <title>Halonotius sp. F13-13 a new haloarchaeeon isolated from a solar saltern from Isla Cristina, Huelva, Spain.</title>
        <authorList>
            <person name="Duran-Viseras A."/>
            <person name="Sanchez-Porro C."/>
            <person name="Ventosa A."/>
        </authorList>
    </citation>
    <scope>NUCLEOTIDE SEQUENCE [LARGE SCALE GENOMIC DNA]</scope>
    <source>
        <strain evidence="3 4">CECT 7525</strain>
    </source>
</reference>
<feature type="domain" description="Tyr recombinase" evidence="2">
    <location>
        <begin position="130"/>
        <end position="339"/>
    </location>
</feature>
<name>A0A3A6QER2_9EURY</name>
<dbReference type="InterPro" id="IPR011010">
    <property type="entry name" value="DNA_brk_join_enz"/>
</dbReference>
<dbReference type="GO" id="GO:0015074">
    <property type="term" value="P:DNA integration"/>
    <property type="evidence" value="ECO:0007669"/>
    <property type="project" value="InterPro"/>
</dbReference>
<dbReference type="AlphaFoldDB" id="A0A3A6QER2"/>
<dbReference type="InterPro" id="IPR002104">
    <property type="entry name" value="Integrase_catalytic"/>
</dbReference>
<dbReference type="GO" id="GO:0003677">
    <property type="term" value="F:DNA binding"/>
    <property type="evidence" value="ECO:0007669"/>
    <property type="project" value="InterPro"/>
</dbReference>
<proteinExistence type="predicted"/>
<protein>
    <submittedName>
        <fullName evidence="3">Integrase</fullName>
    </submittedName>
</protein>
<sequence length="412" mass="46912">MSTTRYINVEQQLKNLKDSELESANVEAIRKFIDHSAAEGISEVRQSRLITALKSLVLNFAPDDFELSGASEEELKLMIANLNRSDYADSTQHTMRAAAKKFYKVENGGREHPEKVDFFSASSSQKSTVSREDIFTEEELKRLFSSFISTRDRAFTMVLYESAARPGELLSRNLGDFTSNEKGDFIYLEGIKGTPDRTNQLVRSGRPLREWIAQHPLGGEVGDIDDPSVPLFVKTQQQECKKCGNVPQQHGDTNCMYEPDLRDRWKYDSFLRRFQDACERASIPENKRRPYNLRHTRLTEVATFMGYEQLNKFAGWKPGSDRAKVYVHLNNDDVNEAIREEYGLSGGEDEDGSVECSFCGAENSDVYSECRNCGRALSLEDESTKEEKQNVLERLAELEDKGVLEKLEQLED</sequence>